<name>A0A7S3F0C1_9EUKA</name>
<evidence type="ECO:0000313" key="1">
    <source>
        <dbReference type="EMBL" id="CAE0119049.1"/>
    </source>
</evidence>
<proteinExistence type="predicted"/>
<dbReference type="AlphaFoldDB" id="A0A7S3F0C1"/>
<reference evidence="1" key="1">
    <citation type="submission" date="2021-01" db="EMBL/GenBank/DDBJ databases">
        <authorList>
            <person name="Corre E."/>
            <person name="Pelletier E."/>
            <person name="Niang G."/>
            <person name="Scheremetjew M."/>
            <person name="Finn R."/>
            <person name="Kale V."/>
            <person name="Holt S."/>
            <person name="Cochrane G."/>
            <person name="Meng A."/>
            <person name="Brown T."/>
            <person name="Cohen L."/>
        </authorList>
    </citation>
    <scope>NUCLEOTIDE SEQUENCE</scope>
    <source>
        <strain evidence="1">CCMP281</strain>
    </source>
</reference>
<organism evidence="1">
    <name type="scientific">Haptolina ericina</name>
    <dbReference type="NCBI Taxonomy" id="156174"/>
    <lineage>
        <taxon>Eukaryota</taxon>
        <taxon>Haptista</taxon>
        <taxon>Haptophyta</taxon>
        <taxon>Prymnesiophyceae</taxon>
        <taxon>Prymnesiales</taxon>
        <taxon>Prymnesiaceae</taxon>
        <taxon>Haptolina</taxon>
    </lineage>
</organism>
<sequence>MEVFEVFEPRSGWMRMLEHLRRVDLEDGIWRAGSGGWWYTWSALPGSRGLVEWQWVSGNGMITDGYPDGEVQDEVGKVGGWDASWRAMLYFGDAVQLYGMRCDQDGKWSMDGDFNCPRLHTSYSCAMPMTPEM</sequence>
<protein>
    <submittedName>
        <fullName evidence="1">Uncharacterized protein</fullName>
    </submittedName>
</protein>
<dbReference type="EMBL" id="HBHX01035604">
    <property type="protein sequence ID" value="CAE0119049.1"/>
    <property type="molecule type" value="Transcribed_RNA"/>
</dbReference>
<gene>
    <name evidence="1" type="ORF">HERI1096_LOCUS19748</name>
</gene>
<accession>A0A7S3F0C1</accession>